<organism evidence="1">
    <name type="scientific">marine sediment metagenome</name>
    <dbReference type="NCBI Taxonomy" id="412755"/>
    <lineage>
        <taxon>unclassified sequences</taxon>
        <taxon>metagenomes</taxon>
        <taxon>ecological metagenomes</taxon>
    </lineage>
</organism>
<sequence length="194" mass="22281">MKITPLEKIVEKGISFLSKIFPLKSYLHFPLLSAALIWGIRRATAWKKEILSWQVYLDPERIGVKPDEFVLSFFKNHSSLNKIYETEIMSNDMKALRAAFNRLYPILGLEDPFLSALFYEELESREFRKIVEEFEEKVSRAGKDIEAFGGKSRLLEGLKTVAEEAASLSIDLMSEDKVQEAVANTIKKWTKEGN</sequence>
<dbReference type="AlphaFoldDB" id="A0A0F9QJS6"/>
<comment type="caution">
    <text evidence="1">The sequence shown here is derived from an EMBL/GenBank/DDBJ whole genome shotgun (WGS) entry which is preliminary data.</text>
</comment>
<name>A0A0F9QJS6_9ZZZZ</name>
<protein>
    <submittedName>
        <fullName evidence="1">Uncharacterized protein</fullName>
    </submittedName>
</protein>
<accession>A0A0F9QJS6</accession>
<evidence type="ECO:0000313" key="1">
    <source>
        <dbReference type="EMBL" id="KKN05588.1"/>
    </source>
</evidence>
<proteinExistence type="predicted"/>
<reference evidence="1" key="1">
    <citation type="journal article" date="2015" name="Nature">
        <title>Complex archaea that bridge the gap between prokaryotes and eukaryotes.</title>
        <authorList>
            <person name="Spang A."/>
            <person name="Saw J.H."/>
            <person name="Jorgensen S.L."/>
            <person name="Zaremba-Niedzwiedzka K."/>
            <person name="Martijn J."/>
            <person name="Lind A.E."/>
            <person name="van Eijk R."/>
            <person name="Schleper C."/>
            <person name="Guy L."/>
            <person name="Ettema T.J."/>
        </authorList>
    </citation>
    <scope>NUCLEOTIDE SEQUENCE</scope>
</reference>
<gene>
    <name evidence="1" type="ORF">LCGC14_1085810</name>
</gene>
<dbReference type="EMBL" id="LAZR01004784">
    <property type="protein sequence ID" value="KKN05588.1"/>
    <property type="molecule type" value="Genomic_DNA"/>
</dbReference>